<dbReference type="GO" id="GO:0003677">
    <property type="term" value="F:DNA binding"/>
    <property type="evidence" value="ECO:0007669"/>
    <property type="project" value="InterPro"/>
</dbReference>
<feature type="compositionally biased region" description="Polar residues" evidence="5">
    <location>
        <begin position="256"/>
        <end position="275"/>
    </location>
</feature>
<dbReference type="SUPFAM" id="SSF52096">
    <property type="entry name" value="ClpP/crotonase"/>
    <property type="match status" value="2"/>
</dbReference>
<feature type="compositionally biased region" description="Low complexity" evidence="5">
    <location>
        <begin position="194"/>
        <end position="209"/>
    </location>
</feature>
<gene>
    <name evidence="7" type="ORF">FGIG_09273</name>
</gene>
<feature type="region of interest" description="Disordered" evidence="5">
    <location>
        <begin position="637"/>
        <end position="668"/>
    </location>
</feature>
<name>A0A504YVV2_FASGI</name>
<dbReference type="Gene3D" id="2.40.50.40">
    <property type="match status" value="1"/>
</dbReference>
<dbReference type="InterPro" id="IPR014748">
    <property type="entry name" value="Enoyl-CoA_hydra_C"/>
</dbReference>
<evidence type="ECO:0000256" key="4">
    <source>
        <dbReference type="ARBA" id="ARBA00023242"/>
    </source>
</evidence>
<organism evidence="7 8">
    <name type="scientific">Fasciola gigantica</name>
    <name type="common">Giant liver fluke</name>
    <dbReference type="NCBI Taxonomy" id="46835"/>
    <lineage>
        <taxon>Eukaryota</taxon>
        <taxon>Metazoa</taxon>
        <taxon>Spiralia</taxon>
        <taxon>Lophotrochozoa</taxon>
        <taxon>Platyhelminthes</taxon>
        <taxon>Trematoda</taxon>
        <taxon>Digenea</taxon>
        <taxon>Plagiorchiida</taxon>
        <taxon>Echinostomata</taxon>
        <taxon>Echinostomatoidea</taxon>
        <taxon>Fasciolidae</taxon>
        <taxon>Fasciola</taxon>
    </lineage>
</organism>
<feature type="region of interest" description="Disordered" evidence="5">
    <location>
        <begin position="682"/>
        <end position="707"/>
    </location>
</feature>
<dbReference type="Pfam" id="PF21524">
    <property type="entry name" value="SAMD1_WH"/>
    <property type="match status" value="1"/>
</dbReference>
<dbReference type="GO" id="GO:0006325">
    <property type="term" value="P:chromatin organization"/>
    <property type="evidence" value="ECO:0007669"/>
    <property type="project" value="UniProtKB-KW"/>
</dbReference>
<dbReference type="SUPFAM" id="SSF54160">
    <property type="entry name" value="Chromo domain-like"/>
    <property type="match status" value="1"/>
</dbReference>
<dbReference type="SMART" id="SM00298">
    <property type="entry name" value="CHROMO"/>
    <property type="match status" value="1"/>
</dbReference>
<reference evidence="7 8" key="1">
    <citation type="submission" date="2019-04" db="EMBL/GenBank/DDBJ databases">
        <title>Annotation for the trematode Fasciola gigantica.</title>
        <authorList>
            <person name="Choi Y.-J."/>
        </authorList>
    </citation>
    <scope>NUCLEOTIDE SEQUENCE [LARGE SCALE GENOMIC DNA]</scope>
    <source>
        <strain evidence="7">Uganda_cow_1</strain>
    </source>
</reference>
<protein>
    <submittedName>
        <fullName evidence="7">Chromodomain Y protein 2</fullName>
    </submittedName>
</protein>
<dbReference type="GO" id="GO:0005634">
    <property type="term" value="C:nucleus"/>
    <property type="evidence" value="ECO:0007669"/>
    <property type="project" value="UniProtKB-SubCell"/>
</dbReference>
<evidence type="ECO:0000256" key="3">
    <source>
        <dbReference type="ARBA" id="ARBA00022853"/>
    </source>
</evidence>
<feature type="compositionally biased region" description="Low complexity" evidence="5">
    <location>
        <begin position="581"/>
        <end position="594"/>
    </location>
</feature>
<dbReference type="Pfam" id="PF00385">
    <property type="entry name" value="Chromo"/>
    <property type="match status" value="1"/>
</dbReference>
<feature type="compositionally biased region" description="Basic and acidic residues" evidence="5">
    <location>
        <begin position="99"/>
        <end position="110"/>
    </location>
</feature>
<dbReference type="InterPro" id="IPR016197">
    <property type="entry name" value="Chromo-like_dom_sf"/>
</dbReference>
<feature type="region of interest" description="Disordered" evidence="5">
    <location>
        <begin position="87"/>
        <end position="126"/>
    </location>
</feature>
<evidence type="ECO:0000313" key="7">
    <source>
        <dbReference type="EMBL" id="TPP62177.1"/>
    </source>
</evidence>
<evidence type="ECO:0000313" key="8">
    <source>
        <dbReference type="Proteomes" id="UP000316759"/>
    </source>
</evidence>
<dbReference type="InterPro" id="IPR023779">
    <property type="entry name" value="Chromodomain_CS"/>
</dbReference>
<keyword evidence="3" id="KW-0156">Chromatin regulator</keyword>
<keyword evidence="8" id="KW-1185">Reference proteome</keyword>
<comment type="caution">
    <text evidence="7">The sequence shown here is derived from an EMBL/GenBank/DDBJ whole genome shotgun (WGS) entry which is preliminary data.</text>
</comment>
<accession>A0A504YVV2</accession>
<dbReference type="InterPro" id="IPR051053">
    <property type="entry name" value="ECH/Chromodomain_protein"/>
</dbReference>
<proteinExistence type="predicted"/>
<comment type="subcellular location">
    <subcellularLocation>
        <location evidence="1">Nucleus</location>
    </subcellularLocation>
</comment>
<dbReference type="InterPro" id="IPR000953">
    <property type="entry name" value="Chromo/chromo_shadow_dom"/>
</dbReference>
<evidence type="ECO:0000256" key="1">
    <source>
        <dbReference type="ARBA" id="ARBA00004123"/>
    </source>
</evidence>
<dbReference type="PROSITE" id="PS50013">
    <property type="entry name" value="CHROMO_2"/>
    <property type="match status" value="1"/>
</dbReference>
<dbReference type="InterPro" id="IPR001753">
    <property type="entry name" value="Enoyl-CoA_hydra/iso"/>
</dbReference>
<dbReference type="OrthoDB" id="409763at2759"/>
<dbReference type="InterPro" id="IPR029045">
    <property type="entry name" value="ClpP/crotonase-like_dom_sf"/>
</dbReference>
<dbReference type="Gene3D" id="3.90.226.10">
    <property type="entry name" value="2-enoyl-CoA Hydratase, Chain A, domain 1"/>
    <property type="match status" value="1"/>
</dbReference>
<dbReference type="PROSITE" id="PS00598">
    <property type="entry name" value="CHROMO_1"/>
    <property type="match status" value="1"/>
</dbReference>
<dbReference type="InterPro" id="IPR023780">
    <property type="entry name" value="Chromo_domain"/>
</dbReference>
<sequence length="1051" mass="114471">MGHSDEEDVFLVDNIIDRRVRRGRVEYRVRWKGYPPDQDSWEPFTSLKESCLPLIQKFHNRYRKMLQNRRRFSVPVSAAHRLRLDRDTLDTPELSSSDADSKVKEDHPADSDVSSRNQQSSRAFKRNLDDQLISVISGHPKTQSADSDMIYTGSISVNPNCLIPADSMENVFHFTSGSLSPNSGRLDTITTRASVDSAGSTVSTSTASSSKRRHSSKTPASSRPHSKKQNTADRKSNGVFNLPSKIKANVQVPQEKLNQGNSSRPGKPSQSTSMQPKVVKGSAHTIKPTQREQGDLISENGAPESGRKSVTIMLKTSPTHEFHSTRALQTQHTISVNLSPQTRPQSTKKVAEVVTIPDKQQQELAKSPTISASNQVVTVGPPSESAITKVLDIINKLKNKRRRPVQAVIIELAQHYHNLTQGEVLSVLNFLVSQGRLHEVSFPDGISYRFSPLLNIHGDSHRPTTLSAKIKAKYASKVKKKRPTACHLPATAPGGKRSSSTEGHGTAAKKPRPVSTVANSSPRFSAHSSWPNPASQSWPAYQSTFGRILKPTTVRAVAFQQISRDDFSSNQSPDVSGTDRGNGPSGSTSKPSGTAESSAGPAHEAPTASPQSLQSIGSRIFVVPPASPVRDTNIETRFSNLPHRRLGQPPPSTEGTTLDSADRTESASRICAPSASIPVLPANQAEPTCSGSAPGSQNSASRRSSARQTESVYKFKSIFVKKNTEGGFTEVWLQSPGSLLKNAFTIQVLEELTAALNQAVFDNSRLVMICGMGTVFSAGIDLTQLTGSLPSRSSFLSRSHHEHSNITNSTSGWDHPSTSTGHPSHHCCCPQQSSTSANNYSKFPHSSCASCMYCTPSTRPNNNSYAADPSICQRLGSALRAFLLALVAFPKPVVVGINGPAMGLAVAMLPLCDLVYVSDAATFQIPYTKLCQTPEGGASFTLSSLIGLPLANELLLTGRKLSAREALQRGLVSDLLYPKCFKEELVMRCRKLSCASPMALEMTKCIVRMQHRERIEFVINTECRKLIELWQTAEFRNSAVEFLFRGMSDFL</sequence>
<dbReference type="Pfam" id="PF00378">
    <property type="entry name" value="ECH_1"/>
    <property type="match status" value="1"/>
</dbReference>
<feature type="compositionally biased region" description="Polar residues" evidence="5">
    <location>
        <begin position="516"/>
        <end position="536"/>
    </location>
</feature>
<dbReference type="Gene3D" id="1.10.12.10">
    <property type="entry name" value="Lyase 2-enoyl-coa Hydratase, Chain A, domain 2"/>
    <property type="match status" value="1"/>
</dbReference>
<feature type="region of interest" description="Disordered" evidence="5">
    <location>
        <begin position="481"/>
        <end position="536"/>
    </location>
</feature>
<evidence type="ECO:0000259" key="6">
    <source>
        <dbReference type="PROSITE" id="PS50013"/>
    </source>
</evidence>
<feature type="domain" description="Chromo" evidence="6">
    <location>
        <begin position="10"/>
        <end position="70"/>
    </location>
</feature>
<dbReference type="PANTHER" id="PTHR43684:SF11">
    <property type="entry name" value="CHROMO DOMAIN-CONTAINING PROTEIN"/>
    <property type="match status" value="1"/>
</dbReference>
<evidence type="ECO:0000256" key="2">
    <source>
        <dbReference type="ARBA" id="ARBA00022553"/>
    </source>
</evidence>
<dbReference type="CDD" id="cd06558">
    <property type="entry name" value="crotonase-like"/>
    <property type="match status" value="1"/>
</dbReference>
<dbReference type="InterPro" id="IPR048589">
    <property type="entry name" value="SAMD1-like_WH"/>
</dbReference>
<evidence type="ECO:0000256" key="5">
    <source>
        <dbReference type="SAM" id="MobiDB-lite"/>
    </source>
</evidence>
<keyword evidence="4" id="KW-0539">Nucleus</keyword>
<dbReference type="EMBL" id="SUNJ01007235">
    <property type="protein sequence ID" value="TPP62177.1"/>
    <property type="molecule type" value="Genomic_DNA"/>
</dbReference>
<dbReference type="AlphaFoldDB" id="A0A504YVV2"/>
<dbReference type="STRING" id="46835.A0A504YVV2"/>
<dbReference type="Proteomes" id="UP000316759">
    <property type="component" value="Unassembled WGS sequence"/>
</dbReference>
<feature type="compositionally biased region" description="Polar residues" evidence="5">
    <location>
        <begin position="112"/>
        <end position="122"/>
    </location>
</feature>
<feature type="region of interest" description="Disordered" evidence="5">
    <location>
        <begin position="564"/>
        <end position="613"/>
    </location>
</feature>
<dbReference type="PANTHER" id="PTHR43684">
    <property type="match status" value="1"/>
</dbReference>
<keyword evidence="2" id="KW-0597">Phosphoprotein</keyword>
<feature type="compositionally biased region" description="Polar residues" evidence="5">
    <location>
        <begin position="685"/>
        <end position="698"/>
    </location>
</feature>
<dbReference type="CDD" id="cd00024">
    <property type="entry name" value="CD_CSD"/>
    <property type="match status" value="1"/>
</dbReference>
<feature type="region of interest" description="Disordered" evidence="5">
    <location>
        <begin position="191"/>
        <end position="306"/>
    </location>
</feature>